<gene>
    <name evidence="1" type="ORF">Zmor_017966</name>
</gene>
<sequence length="109" mass="12623">MGAGRPTVLSAKVEAELANCIKVKARVQYPCNKVDVKDVMAEYVKAHILETPFKNGCPVTIHDWYYYFMNRHPTLSFKKPEHLQKPRYDARKPDVIYNFYDEISGVLSK</sequence>
<comment type="caution">
    <text evidence="1">The sequence shown here is derived from an EMBL/GenBank/DDBJ whole genome shotgun (WGS) entry which is preliminary data.</text>
</comment>
<dbReference type="EMBL" id="JALNTZ010000005">
    <property type="protein sequence ID" value="KAJ3651962.1"/>
    <property type="molecule type" value="Genomic_DNA"/>
</dbReference>
<evidence type="ECO:0000313" key="1">
    <source>
        <dbReference type="EMBL" id="KAJ3651962.1"/>
    </source>
</evidence>
<accession>A0AA38I9N5</accession>
<proteinExistence type="predicted"/>
<dbReference type="AlphaFoldDB" id="A0AA38I9N5"/>
<name>A0AA38I9N5_9CUCU</name>
<reference evidence="1" key="1">
    <citation type="journal article" date="2023" name="G3 (Bethesda)">
        <title>Whole genome assemblies of Zophobas morio and Tenebrio molitor.</title>
        <authorList>
            <person name="Kaur S."/>
            <person name="Stinson S.A."/>
            <person name="diCenzo G.C."/>
        </authorList>
    </citation>
    <scope>NUCLEOTIDE SEQUENCE</scope>
    <source>
        <strain evidence="1">QUZm001</strain>
    </source>
</reference>
<organism evidence="1 2">
    <name type="scientific">Zophobas morio</name>
    <dbReference type="NCBI Taxonomy" id="2755281"/>
    <lineage>
        <taxon>Eukaryota</taxon>
        <taxon>Metazoa</taxon>
        <taxon>Ecdysozoa</taxon>
        <taxon>Arthropoda</taxon>
        <taxon>Hexapoda</taxon>
        <taxon>Insecta</taxon>
        <taxon>Pterygota</taxon>
        <taxon>Neoptera</taxon>
        <taxon>Endopterygota</taxon>
        <taxon>Coleoptera</taxon>
        <taxon>Polyphaga</taxon>
        <taxon>Cucujiformia</taxon>
        <taxon>Tenebrionidae</taxon>
        <taxon>Zophobas</taxon>
    </lineage>
</organism>
<dbReference type="Proteomes" id="UP001168821">
    <property type="component" value="Unassembled WGS sequence"/>
</dbReference>
<keyword evidence="2" id="KW-1185">Reference proteome</keyword>
<protein>
    <submittedName>
        <fullName evidence="1">Uncharacterized protein</fullName>
    </submittedName>
</protein>
<evidence type="ECO:0000313" key="2">
    <source>
        <dbReference type="Proteomes" id="UP001168821"/>
    </source>
</evidence>